<keyword evidence="3 6" id="KW-1133">Transmembrane helix</keyword>
<comment type="caution">
    <text evidence="8">The sequence shown here is derived from an EMBL/GenBank/DDBJ whole genome shotgun (WGS) entry which is preliminary data.</text>
</comment>
<evidence type="ECO:0000256" key="3">
    <source>
        <dbReference type="ARBA" id="ARBA00022989"/>
    </source>
</evidence>
<dbReference type="InterPro" id="IPR011701">
    <property type="entry name" value="MFS"/>
</dbReference>
<feature type="transmembrane region" description="Helical" evidence="6">
    <location>
        <begin position="106"/>
        <end position="127"/>
    </location>
</feature>
<dbReference type="EMBL" id="VKAC01000010">
    <property type="protein sequence ID" value="TXR55155.1"/>
    <property type="molecule type" value="Genomic_DNA"/>
</dbReference>
<dbReference type="AlphaFoldDB" id="A0A5C8ZAM2"/>
<feature type="compositionally biased region" description="Low complexity" evidence="5">
    <location>
        <begin position="400"/>
        <end position="423"/>
    </location>
</feature>
<keyword evidence="4 6" id="KW-0472">Membrane</keyword>
<proteinExistence type="predicted"/>
<gene>
    <name evidence="8" type="ORF">FMM08_16930</name>
</gene>
<dbReference type="PANTHER" id="PTHR23542">
    <property type="match status" value="1"/>
</dbReference>
<evidence type="ECO:0000256" key="6">
    <source>
        <dbReference type="SAM" id="Phobius"/>
    </source>
</evidence>
<dbReference type="SUPFAM" id="SSF103473">
    <property type="entry name" value="MFS general substrate transporter"/>
    <property type="match status" value="1"/>
</dbReference>
<evidence type="ECO:0000256" key="4">
    <source>
        <dbReference type="ARBA" id="ARBA00023136"/>
    </source>
</evidence>
<dbReference type="Pfam" id="PF07690">
    <property type="entry name" value="MFS_1"/>
    <property type="match status" value="1"/>
</dbReference>
<dbReference type="GO" id="GO:0005886">
    <property type="term" value="C:plasma membrane"/>
    <property type="evidence" value="ECO:0007669"/>
    <property type="project" value="UniProtKB-SubCell"/>
</dbReference>
<feature type="transmembrane region" description="Helical" evidence="6">
    <location>
        <begin position="148"/>
        <end position="168"/>
    </location>
</feature>
<feature type="transmembrane region" description="Helical" evidence="6">
    <location>
        <begin position="372"/>
        <end position="391"/>
    </location>
</feature>
<name>A0A5C8ZAM2_9ACTN</name>
<evidence type="ECO:0000259" key="7">
    <source>
        <dbReference type="PROSITE" id="PS50850"/>
    </source>
</evidence>
<evidence type="ECO:0000313" key="8">
    <source>
        <dbReference type="EMBL" id="TXR55155.1"/>
    </source>
</evidence>
<feature type="transmembrane region" description="Helical" evidence="6">
    <location>
        <begin position="286"/>
        <end position="313"/>
    </location>
</feature>
<reference evidence="8 9" key="1">
    <citation type="submission" date="2019-07" db="EMBL/GenBank/DDBJ databases">
        <title>Quadrisphaera sp. strain DD2A genome sequencing and assembly.</title>
        <authorList>
            <person name="Kim I."/>
        </authorList>
    </citation>
    <scope>NUCLEOTIDE SEQUENCE [LARGE SCALE GENOMIC DNA]</scope>
    <source>
        <strain evidence="8 9">DD2A</strain>
    </source>
</reference>
<comment type="subcellular location">
    <subcellularLocation>
        <location evidence="1">Cell membrane</location>
        <topology evidence="1">Multi-pass membrane protein</topology>
    </subcellularLocation>
</comment>
<dbReference type="PROSITE" id="PS50850">
    <property type="entry name" value="MFS"/>
    <property type="match status" value="1"/>
</dbReference>
<organism evidence="8 9">
    <name type="scientific">Quadrisphaera setariae</name>
    <dbReference type="NCBI Taxonomy" id="2593304"/>
    <lineage>
        <taxon>Bacteria</taxon>
        <taxon>Bacillati</taxon>
        <taxon>Actinomycetota</taxon>
        <taxon>Actinomycetes</taxon>
        <taxon>Kineosporiales</taxon>
        <taxon>Kineosporiaceae</taxon>
        <taxon>Quadrisphaera</taxon>
    </lineage>
</organism>
<accession>A0A5C8ZAM2</accession>
<feature type="domain" description="Major facilitator superfamily (MFS) profile" evidence="7">
    <location>
        <begin position="221"/>
        <end position="430"/>
    </location>
</feature>
<protein>
    <submittedName>
        <fullName evidence="8">MFS transporter</fullName>
    </submittedName>
</protein>
<dbReference type="InterPro" id="IPR036259">
    <property type="entry name" value="MFS_trans_sf"/>
</dbReference>
<evidence type="ECO:0000256" key="2">
    <source>
        <dbReference type="ARBA" id="ARBA00022692"/>
    </source>
</evidence>
<keyword evidence="2 6" id="KW-0812">Transmembrane</keyword>
<sequence length="430" mass="43106">MNGSCVSLAVYRGVLARRGVPAVILIGLFARIPIAAAPVVLTLHVVLDLGHGYGLAGLLGAAFAVGAAVGAPLVGRTVDRVGLRPVVAVTTVASTAFWVVAPRLEYSALLPAALLAGLLSLPVFSVTRQALAAMLTPELRRPGFSLDSMAVEMSFAVGPAAGIALYTATSAATTLTAVAGLVLVAGAALFVLDPPVRDPELTRTLAVGERAERPRLRSWLSRPVVALLLVTSAATVTVSGTDTALSAVMTSWDAVPHLGLVFAVWCMASLVGGFVFGAMKDRPSPLLVLLLLAGTALPVSLAGSWPVLALLVVPTGLFCAPLMAGTAEALTHATPATVRGLVLGVHASALTLGDAFGAPLTGVAVDRFGAQWGFAAVGAAGLVLAALALLVGGWRVPAAAAPASGGRSSSSSSSEPAVPAPRAESADALA</sequence>
<feature type="transmembrane region" description="Helical" evidence="6">
    <location>
        <begin position="174"/>
        <end position="192"/>
    </location>
</feature>
<dbReference type="GO" id="GO:0022857">
    <property type="term" value="F:transmembrane transporter activity"/>
    <property type="evidence" value="ECO:0007669"/>
    <property type="project" value="InterPro"/>
</dbReference>
<feature type="transmembrane region" description="Helical" evidence="6">
    <location>
        <begin position="81"/>
        <end position="100"/>
    </location>
</feature>
<feature type="transmembrane region" description="Helical" evidence="6">
    <location>
        <begin position="53"/>
        <end position="74"/>
    </location>
</feature>
<feature type="region of interest" description="Disordered" evidence="5">
    <location>
        <begin position="400"/>
        <end position="430"/>
    </location>
</feature>
<dbReference type="InterPro" id="IPR020846">
    <property type="entry name" value="MFS_dom"/>
</dbReference>
<dbReference type="Proteomes" id="UP000321234">
    <property type="component" value="Unassembled WGS sequence"/>
</dbReference>
<feature type="transmembrane region" description="Helical" evidence="6">
    <location>
        <begin position="219"/>
        <end position="238"/>
    </location>
</feature>
<dbReference type="Gene3D" id="1.20.1250.20">
    <property type="entry name" value="MFS general substrate transporter like domains"/>
    <property type="match status" value="1"/>
</dbReference>
<feature type="transmembrane region" description="Helical" evidence="6">
    <location>
        <begin position="22"/>
        <end position="47"/>
    </location>
</feature>
<evidence type="ECO:0000256" key="5">
    <source>
        <dbReference type="SAM" id="MobiDB-lite"/>
    </source>
</evidence>
<dbReference type="PANTHER" id="PTHR23542:SF1">
    <property type="entry name" value="MAJOR FACILITATOR SUPERFAMILY (MFS) PROFILE DOMAIN-CONTAINING PROTEIN"/>
    <property type="match status" value="1"/>
</dbReference>
<evidence type="ECO:0000313" key="9">
    <source>
        <dbReference type="Proteomes" id="UP000321234"/>
    </source>
</evidence>
<feature type="transmembrane region" description="Helical" evidence="6">
    <location>
        <begin position="258"/>
        <end position="279"/>
    </location>
</feature>
<keyword evidence="9" id="KW-1185">Reference proteome</keyword>
<dbReference type="OrthoDB" id="4229605at2"/>
<evidence type="ECO:0000256" key="1">
    <source>
        <dbReference type="ARBA" id="ARBA00004651"/>
    </source>
</evidence>